<reference evidence="1 2" key="1">
    <citation type="submission" date="2022-10" db="EMBL/GenBank/DDBJ databases">
        <title>Ruegeria sp. nov., isolated from ocean surface sediments.</title>
        <authorList>
            <person name="He W."/>
            <person name="Xue H.-P."/>
            <person name="Zhang D.-F."/>
        </authorList>
    </citation>
    <scope>NUCLEOTIDE SEQUENCE [LARGE SCALE GENOMIC DNA]</scope>
    <source>
        <strain evidence="1 2">XHP0148</strain>
    </source>
</reference>
<dbReference type="SUPFAM" id="SSF55729">
    <property type="entry name" value="Acyl-CoA N-acyltransferases (Nat)"/>
    <property type="match status" value="1"/>
</dbReference>
<dbReference type="Proteomes" id="UP001320899">
    <property type="component" value="Unassembled WGS sequence"/>
</dbReference>
<sequence>MQTSLFPNLQGTGYLAPEYGASFATLGEIVTLPHSGLQLIRREIRPGVFDLAGTYPYSMCADFAALARDLDTLTASGAVALSFVSDPFAEEVVVRPQTSLQFARPFKTHFILDLGGDWRSARSKHTRYYVRKGYQAQTVEIYPGSADFAPLFWRLYLNTIRRHAVTGISRLSEEILARQLAVSGAYLAVSRIGATVTGALLSYVHPSHVNAHLACFDDVYYKQHTSYILFDAAAAEAERLGAPAFNIGGAAGGKDDPEDGLYQFKKRWTPQARLSRLCGHVLDPGTYDRLCNESATTGSSYFPAYRQPGSQFEWRLPGP</sequence>
<evidence type="ECO:0000313" key="1">
    <source>
        <dbReference type="EMBL" id="MCV2891186.1"/>
    </source>
</evidence>
<accession>A0ABT3AR74</accession>
<proteinExistence type="predicted"/>
<evidence type="ECO:0000313" key="2">
    <source>
        <dbReference type="Proteomes" id="UP001320899"/>
    </source>
</evidence>
<name>A0ABT3AR74_9RHOB</name>
<dbReference type="Gene3D" id="3.40.630.30">
    <property type="match status" value="1"/>
</dbReference>
<dbReference type="RefSeq" id="WP_263830790.1">
    <property type="nucleotide sequence ID" value="NZ_JAOWLB010000030.1"/>
</dbReference>
<organism evidence="1 2">
    <name type="scientific">Ruegeria aquimaris</name>
    <dbReference type="NCBI Taxonomy" id="2984333"/>
    <lineage>
        <taxon>Bacteria</taxon>
        <taxon>Pseudomonadati</taxon>
        <taxon>Pseudomonadota</taxon>
        <taxon>Alphaproteobacteria</taxon>
        <taxon>Rhodobacterales</taxon>
        <taxon>Roseobacteraceae</taxon>
        <taxon>Ruegeria</taxon>
    </lineage>
</organism>
<gene>
    <name evidence="1" type="ORF">OE747_22935</name>
</gene>
<protein>
    <submittedName>
        <fullName evidence="1">Peptidoglycan bridge formation glycyltransferase FemA/FemB family protein</fullName>
    </submittedName>
</protein>
<keyword evidence="2" id="KW-1185">Reference proteome</keyword>
<dbReference type="EMBL" id="JAOWLB010000030">
    <property type="protein sequence ID" value="MCV2891186.1"/>
    <property type="molecule type" value="Genomic_DNA"/>
</dbReference>
<dbReference type="InterPro" id="IPR016181">
    <property type="entry name" value="Acyl_CoA_acyltransferase"/>
</dbReference>
<comment type="caution">
    <text evidence="1">The sequence shown here is derived from an EMBL/GenBank/DDBJ whole genome shotgun (WGS) entry which is preliminary data.</text>
</comment>